<feature type="signal peptide" evidence="1">
    <location>
        <begin position="1"/>
        <end position="22"/>
    </location>
</feature>
<sequence length="102" mass="11977">MKTTLILGALALCFAAPSIASADAIVLTTNQHRHHHRADAVVINEDGARLHHRRHGTEAFYDNGNRHYWRRHHRPDTIIIRRSDDRPMHRRHRHVVIENNDY</sequence>
<proteinExistence type="predicted"/>
<evidence type="ECO:0000313" key="3">
    <source>
        <dbReference type="Proteomes" id="UP001464387"/>
    </source>
</evidence>
<dbReference type="EMBL" id="JAMYPJ010000087">
    <property type="protein sequence ID" value="MER8937626.1"/>
    <property type="molecule type" value="Genomic_DNA"/>
</dbReference>
<accession>A0ABV1YR03</accession>
<evidence type="ECO:0000313" key="2">
    <source>
        <dbReference type="EMBL" id="MER8937626.1"/>
    </source>
</evidence>
<dbReference type="Proteomes" id="UP001464387">
    <property type="component" value="Unassembled WGS sequence"/>
</dbReference>
<name>A0ABV1YR03_9HYPH</name>
<keyword evidence="1" id="KW-0732">Signal</keyword>
<protein>
    <submittedName>
        <fullName evidence="2">Uncharacterized protein</fullName>
    </submittedName>
</protein>
<feature type="chain" id="PRO_5047143549" evidence="1">
    <location>
        <begin position="23"/>
        <end position="102"/>
    </location>
</feature>
<comment type="caution">
    <text evidence="2">The sequence shown here is derived from an EMBL/GenBank/DDBJ whole genome shotgun (WGS) entry which is preliminary data.</text>
</comment>
<dbReference type="RefSeq" id="WP_023767656.1">
    <property type="nucleotide sequence ID" value="NZ_CP100477.1"/>
</dbReference>
<reference evidence="2 3" key="1">
    <citation type="journal article" date="2024" name="Proc. Natl. Acad. Sci. U.S.A.">
        <title>The evolutionary genomics of adaptation to stress in wild rhizobium bacteria.</title>
        <authorList>
            <person name="Kehlet-Delgado H."/>
            <person name="Montoya A.P."/>
            <person name="Jensen K.T."/>
            <person name="Wendlandt C.E."/>
            <person name="Dexheimer C."/>
            <person name="Roberts M."/>
            <person name="Torres Martinez L."/>
            <person name="Friesen M.L."/>
            <person name="Griffitts J.S."/>
            <person name="Porter S.S."/>
        </authorList>
    </citation>
    <scope>NUCLEOTIDE SEQUENCE [LARGE SCALE GENOMIC DNA]</scope>
    <source>
        <strain evidence="2 3">M0729</strain>
    </source>
</reference>
<evidence type="ECO:0000256" key="1">
    <source>
        <dbReference type="SAM" id="SignalP"/>
    </source>
</evidence>
<organism evidence="2 3">
    <name type="scientific">Mesorhizobium opportunistum</name>
    <dbReference type="NCBI Taxonomy" id="593909"/>
    <lineage>
        <taxon>Bacteria</taxon>
        <taxon>Pseudomonadati</taxon>
        <taxon>Pseudomonadota</taxon>
        <taxon>Alphaproteobacteria</taxon>
        <taxon>Hyphomicrobiales</taxon>
        <taxon>Phyllobacteriaceae</taxon>
        <taxon>Mesorhizobium</taxon>
    </lineage>
</organism>
<gene>
    <name evidence="2" type="ORF">NKI33_32355</name>
</gene>
<keyword evidence="3" id="KW-1185">Reference proteome</keyword>